<evidence type="ECO:0000313" key="1">
    <source>
        <dbReference type="EMBL" id="KAK7407715.1"/>
    </source>
</evidence>
<sequence length="85" mass="9250">MGELYKCRAARRSSGECCTLDGQSPVAESITSLHYDPSSIGHVESHVNQQEPPCKAVAWLRETTGFVAKTSLHRAIFTTYGPEPG</sequence>
<name>A0AAN9SXG2_PSOTE</name>
<organism evidence="1 2">
    <name type="scientific">Psophocarpus tetragonolobus</name>
    <name type="common">Winged bean</name>
    <name type="synonym">Dolichos tetragonolobus</name>
    <dbReference type="NCBI Taxonomy" id="3891"/>
    <lineage>
        <taxon>Eukaryota</taxon>
        <taxon>Viridiplantae</taxon>
        <taxon>Streptophyta</taxon>
        <taxon>Embryophyta</taxon>
        <taxon>Tracheophyta</taxon>
        <taxon>Spermatophyta</taxon>
        <taxon>Magnoliopsida</taxon>
        <taxon>eudicotyledons</taxon>
        <taxon>Gunneridae</taxon>
        <taxon>Pentapetalae</taxon>
        <taxon>rosids</taxon>
        <taxon>fabids</taxon>
        <taxon>Fabales</taxon>
        <taxon>Fabaceae</taxon>
        <taxon>Papilionoideae</taxon>
        <taxon>50 kb inversion clade</taxon>
        <taxon>NPAAA clade</taxon>
        <taxon>indigoferoid/millettioid clade</taxon>
        <taxon>Phaseoleae</taxon>
        <taxon>Psophocarpus</taxon>
    </lineage>
</organism>
<accession>A0AAN9SXG2</accession>
<dbReference type="AlphaFoldDB" id="A0AAN9SXG2"/>
<reference evidence="1 2" key="1">
    <citation type="submission" date="2024-01" db="EMBL/GenBank/DDBJ databases">
        <title>The genomes of 5 underutilized Papilionoideae crops provide insights into root nodulation and disease resistanc.</title>
        <authorList>
            <person name="Jiang F."/>
        </authorList>
    </citation>
    <scope>NUCLEOTIDE SEQUENCE [LARGE SCALE GENOMIC DNA]</scope>
    <source>
        <strain evidence="1">DUOXIRENSHENG_FW03</strain>
        <tissue evidence="1">Leaves</tissue>
    </source>
</reference>
<evidence type="ECO:0000313" key="2">
    <source>
        <dbReference type="Proteomes" id="UP001386955"/>
    </source>
</evidence>
<gene>
    <name evidence="1" type="ORF">VNO78_09744</name>
</gene>
<dbReference type="Proteomes" id="UP001386955">
    <property type="component" value="Unassembled WGS sequence"/>
</dbReference>
<proteinExistence type="predicted"/>
<keyword evidence="2" id="KW-1185">Reference proteome</keyword>
<comment type="caution">
    <text evidence="1">The sequence shown here is derived from an EMBL/GenBank/DDBJ whole genome shotgun (WGS) entry which is preliminary data.</text>
</comment>
<dbReference type="EMBL" id="JAYMYS010000002">
    <property type="protein sequence ID" value="KAK7407715.1"/>
    <property type="molecule type" value="Genomic_DNA"/>
</dbReference>
<protein>
    <submittedName>
        <fullName evidence="1">Uncharacterized protein</fullName>
    </submittedName>
</protein>